<keyword evidence="3" id="KW-0540">Nuclease</keyword>
<organism evidence="3 4">
    <name type="scientific">Sphingomonas immobilis</name>
    <dbReference type="NCBI Taxonomy" id="3063997"/>
    <lineage>
        <taxon>Bacteria</taxon>
        <taxon>Pseudomonadati</taxon>
        <taxon>Pseudomonadota</taxon>
        <taxon>Alphaproteobacteria</taxon>
        <taxon>Sphingomonadales</taxon>
        <taxon>Sphingomonadaceae</taxon>
        <taxon>Sphingomonas</taxon>
    </lineage>
</organism>
<protein>
    <submittedName>
        <fullName evidence="3">HNH endonuclease</fullName>
    </submittedName>
</protein>
<gene>
    <name evidence="3" type="ORF">Q5H94_13990</name>
</gene>
<keyword evidence="3" id="KW-0378">Hydrolase</keyword>
<sequence length="65" mass="7094">MATDVNHIVPLAHGGDDVDENTENLCGPCHLRVTAKQFGHADPIKGRGIARNGRPTSRDHPWNRA</sequence>
<evidence type="ECO:0000313" key="3">
    <source>
        <dbReference type="EMBL" id="MDO7843442.1"/>
    </source>
</evidence>
<proteinExistence type="predicted"/>
<evidence type="ECO:0000313" key="4">
    <source>
        <dbReference type="Proteomes" id="UP001176468"/>
    </source>
</evidence>
<dbReference type="GO" id="GO:0004519">
    <property type="term" value="F:endonuclease activity"/>
    <property type="evidence" value="ECO:0007669"/>
    <property type="project" value="UniProtKB-KW"/>
</dbReference>
<feature type="region of interest" description="Disordered" evidence="1">
    <location>
        <begin position="42"/>
        <end position="65"/>
    </location>
</feature>
<reference evidence="3" key="1">
    <citation type="submission" date="2023-07" db="EMBL/GenBank/DDBJ databases">
        <authorList>
            <person name="Kim M.K."/>
        </authorList>
    </citation>
    <scope>NUCLEOTIDE SEQUENCE</scope>
    <source>
        <strain evidence="3">CA1-15</strain>
    </source>
</reference>
<dbReference type="EMBL" id="JAUQSZ010000009">
    <property type="protein sequence ID" value="MDO7843442.1"/>
    <property type="molecule type" value="Genomic_DNA"/>
</dbReference>
<comment type="caution">
    <text evidence="3">The sequence shown here is derived from an EMBL/GenBank/DDBJ whole genome shotgun (WGS) entry which is preliminary data.</text>
</comment>
<evidence type="ECO:0000259" key="2">
    <source>
        <dbReference type="Pfam" id="PF01844"/>
    </source>
</evidence>
<accession>A0ABT9A3Y0</accession>
<feature type="region of interest" description="Disordered" evidence="1">
    <location>
        <begin position="1"/>
        <end position="21"/>
    </location>
</feature>
<name>A0ABT9A3Y0_9SPHN</name>
<dbReference type="Gene3D" id="1.10.30.50">
    <property type="match status" value="1"/>
</dbReference>
<dbReference type="InterPro" id="IPR003615">
    <property type="entry name" value="HNH_nuc"/>
</dbReference>
<dbReference type="RefSeq" id="WP_304561951.1">
    <property type="nucleotide sequence ID" value="NZ_JAUQSZ010000009.1"/>
</dbReference>
<dbReference type="InterPro" id="IPR002711">
    <property type="entry name" value="HNH"/>
</dbReference>
<dbReference type="CDD" id="cd00085">
    <property type="entry name" value="HNHc"/>
    <property type="match status" value="1"/>
</dbReference>
<keyword evidence="3" id="KW-0255">Endonuclease</keyword>
<dbReference type="Pfam" id="PF01844">
    <property type="entry name" value="HNH"/>
    <property type="match status" value="1"/>
</dbReference>
<feature type="compositionally biased region" description="Basic and acidic residues" evidence="1">
    <location>
        <begin position="56"/>
        <end position="65"/>
    </location>
</feature>
<dbReference type="Proteomes" id="UP001176468">
    <property type="component" value="Unassembled WGS sequence"/>
</dbReference>
<evidence type="ECO:0000256" key="1">
    <source>
        <dbReference type="SAM" id="MobiDB-lite"/>
    </source>
</evidence>
<keyword evidence="4" id="KW-1185">Reference proteome</keyword>
<feature type="domain" description="HNH" evidence="2">
    <location>
        <begin position="3"/>
        <end position="35"/>
    </location>
</feature>